<organism evidence="1 4">
    <name type="scientific">Pseudoduganella umbonata</name>
    <dbReference type="NCBI Taxonomy" id="864828"/>
    <lineage>
        <taxon>Bacteria</taxon>
        <taxon>Pseudomonadati</taxon>
        <taxon>Pseudomonadota</taxon>
        <taxon>Betaproteobacteria</taxon>
        <taxon>Burkholderiales</taxon>
        <taxon>Oxalobacteraceae</taxon>
        <taxon>Telluria group</taxon>
        <taxon>Pseudoduganella</taxon>
    </lineage>
</organism>
<evidence type="ECO:0000313" key="3">
    <source>
        <dbReference type="Proteomes" id="UP000298763"/>
    </source>
</evidence>
<dbReference type="EMBL" id="CP040017">
    <property type="protein sequence ID" value="QCP09188.1"/>
    <property type="molecule type" value="Genomic_DNA"/>
</dbReference>
<dbReference type="OrthoDB" id="8755192at2"/>
<protein>
    <submittedName>
        <fullName evidence="1">Uncharacterized protein</fullName>
    </submittedName>
</protein>
<dbReference type="Proteomes" id="UP000298763">
    <property type="component" value="Chromosome"/>
</dbReference>
<evidence type="ECO:0000313" key="2">
    <source>
        <dbReference type="EMBL" id="QCP09188.1"/>
    </source>
</evidence>
<reference evidence="1 4" key="2">
    <citation type="submission" date="2020-08" db="EMBL/GenBank/DDBJ databases">
        <title>Genomic Encyclopedia of Type Strains, Phase III (KMG-III): the genomes of soil and plant-associated and newly described type strains.</title>
        <authorList>
            <person name="Whitman W."/>
        </authorList>
    </citation>
    <scope>NUCLEOTIDE SEQUENCE [LARGE SCALE GENOMIC DNA]</scope>
    <source>
        <strain evidence="1 4">CECT 7753</strain>
    </source>
</reference>
<accession>A0A4P8HLM8</accession>
<dbReference type="EMBL" id="JACHXS010000015">
    <property type="protein sequence ID" value="MBB3224905.1"/>
    <property type="molecule type" value="Genomic_DNA"/>
</dbReference>
<sequence length="144" mass="16126">MPVDKGNAHCRRKNYVCAAYVEAAIYINKAFGSDRAYWILIREGTPASVIERVLKGNESKVRRKDRRYAARRAIVAGPELVQLPVDRRTDTLSSQRVEVAIVFQTMLGTNAAAEYLRNAGVPIWISARVLGSRKRRPSPALVTE</sequence>
<keyword evidence="3" id="KW-1185">Reference proteome</keyword>
<gene>
    <name evidence="2" type="ORF">FCL38_01085</name>
    <name evidence="1" type="ORF">FHS02_005775</name>
</gene>
<evidence type="ECO:0000313" key="1">
    <source>
        <dbReference type="EMBL" id="MBB3224905.1"/>
    </source>
</evidence>
<reference evidence="2 3" key="1">
    <citation type="submission" date="2019-05" db="EMBL/GenBank/DDBJ databases">
        <title>Draft Genome Sequences of Six Type Strains of the Genus Massilia.</title>
        <authorList>
            <person name="Miess H."/>
            <person name="Frediansyhah A."/>
            <person name="Gross H."/>
        </authorList>
    </citation>
    <scope>NUCLEOTIDE SEQUENCE [LARGE SCALE GENOMIC DNA]</scope>
    <source>
        <strain evidence="2 3">DSMZ 26121</strain>
    </source>
</reference>
<evidence type="ECO:0000313" key="4">
    <source>
        <dbReference type="Proteomes" id="UP000584325"/>
    </source>
</evidence>
<dbReference type="AlphaFoldDB" id="A0A4P8HLM8"/>
<dbReference type="RefSeq" id="WP_137312077.1">
    <property type="nucleotide sequence ID" value="NZ_CP040017.1"/>
</dbReference>
<proteinExistence type="predicted"/>
<name>A0A4P8HLM8_9BURK</name>
<dbReference type="Proteomes" id="UP000584325">
    <property type="component" value="Unassembled WGS sequence"/>
</dbReference>